<evidence type="ECO:0000256" key="10">
    <source>
        <dbReference type="ARBA" id="ARBA00023136"/>
    </source>
</evidence>
<protein>
    <recommendedName>
        <fullName evidence="13">2-methoxy-6-polyprenyl-1,4-benzoquinol methylase, mitochondrial</fullName>
        <ecNumber evidence="13">2.1.1.201</ecNumber>
    </recommendedName>
    <alternativeName>
        <fullName evidence="13">Ubiquinone biosynthesis methyltransferase COQ5</fullName>
    </alternativeName>
</protein>
<dbReference type="NCBIfam" id="TIGR01934">
    <property type="entry name" value="MenG_MenH_UbiE"/>
    <property type="match status" value="1"/>
</dbReference>
<dbReference type="GO" id="GO:0031314">
    <property type="term" value="C:extrinsic component of mitochondrial inner membrane"/>
    <property type="evidence" value="ECO:0007669"/>
    <property type="project" value="UniProtKB-UniRule"/>
</dbReference>
<keyword evidence="13" id="KW-0496">Mitochondrion</keyword>
<sequence>MSTIKIKKKSQKIKKKSQLVKEVFDSVANRYDTMNDIMSLGMHRLWKDKMVNSVHFTKNSKVLDVAGGTGDIAIRIVRKEPSAKVTVCDINQNMLSRGRDKAINSNQINFDWVCASAESLPFEDSEFDYCTIAFGIRNVSDRKKALNEAHRVLKPHGKFICLEFAPMHYQNEIFTKLYDLYSFKVIPKIGSIVAKDRSSYEYLVKSIREFPTQADFKMEIEERDNFQVTKSLEAFKRGQLTGVGPGEGSVKASLPDCHTDFVFSVLAEEFGLITCLATLMLFGIISARLLYVAYRENELFNLLVILGISIQFITQFIINTGVTLSVFPTTGITLPLLSYGGSSLLSSSIALGIMLSFSRNQAIALKFRERVMLVD</sequence>
<dbReference type="Gene3D" id="3.40.50.150">
    <property type="entry name" value="Vaccinia Virus protein VP39"/>
    <property type="match status" value="1"/>
</dbReference>
<dbReference type="PROSITE" id="PS01183">
    <property type="entry name" value="UBIE_1"/>
    <property type="match status" value="1"/>
</dbReference>
<dbReference type="GO" id="GO:0008360">
    <property type="term" value="P:regulation of cell shape"/>
    <property type="evidence" value="ECO:0007669"/>
    <property type="project" value="UniProtKB-KW"/>
</dbReference>
<dbReference type="PANTHER" id="PTHR30474">
    <property type="entry name" value="CELL CYCLE PROTEIN"/>
    <property type="match status" value="1"/>
</dbReference>
<dbReference type="InterPro" id="IPR004033">
    <property type="entry name" value="UbiE/COQ5_MeTrFase"/>
</dbReference>
<evidence type="ECO:0000256" key="11">
    <source>
        <dbReference type="ARBA" id="ARBA00046387"/>
    </source>
</evidence>
<comment type="pathway">
    <text evidence="13">Cofactor biosynthesis; ubiquinone biosynthesis.</text>
</comment>
<dbReference type="AlphaFoldDB" id="A0A8X6YX28"/>
<keyword evidence="13" id="KW-0999">Mitochondrion inner membrane</keyword>
<keyword evidence="2 13" id="KW-0489">Methyltransferase</keyword>
<keyword evidence="4 13" id="KW-0808">Transferase</keyword>
<evidence type="ECO:0000256" key="6">
    <source>
        <dbReference type="ARBA" id="ARBA00022692"/>
    </source>
</evidence>
<name>A0A8X6YX28_9ARAC</name>
<evidence type="ECO:0000256" key="5">
    <source>
        <dbReference type="ARBA" id="ARBA00022691"/>
    </source>
</evidence>
<dbReference type="GO" id="GO:0005886">
    <property type="term" value="C:plasma membrane"/>
    <property type="evidence" value="ECO:0007669"/>
    <property type="project" value="TreeGrafter"/>
</dbReference>
<dbReference type="GO" id="GO:0032153">
    <property type="term" value="C:cell division site"/>
    <property type="evidence" value="ECO:0007669"/>
    <property type="project" value="TreeGrafter"/>
</dbReference>
<feature type="binding site" evidence="13">
    <location>
        <position position="89"/>
    </location>
    <ligand>
        <name>S-adenosyl-L-methionine</name>
        <dbReference type="ChEBI" id="CHEBI:59789"/>
    </ligand>
</feature>
<dbReference type="OrthoDB" id="6329284at2759"/>
<evidence type="ECO:0000256" key="13">
    <source>
        <dbReference type="HAMAP-Rule" id="MF_03191"/>
    </source>
</evidence>
<dbReference type="Pfam" id="PF01209">
    <property type="entry name" value="Ubie_methyltran"/>
    <property type="match status" value="1"/>
</dbReference>
<evidence type="ECO:0000256" key="1">
    <source>
        <dbReference type="ARBA" id="ARBA00004141"/>
    </source>
</evidence>
<dbReference type="NCBIfam" id="NF001244">
    <property type="entry name" value="PRK00216.1-5"/>
    <property type="match status" value="1"/>
</dbReference>
<feature type="transmembrane region" description="Helical" evidence="14">
    <location>
        <begin position="270"/>
        <end position="292"/>
    </location>
</feature>
<feature type="transmembrane region" description="Helical" evidence="14">
    <location>
        <begin position="299"/>
        <end position="318"/>
    </location>
</feature>
<evidence type="ECO:0000256" key="12">
    <source>
        <dbReference type="ARBA" id="ARBA00049902"/>
    </source>
</evidence>
<dbReference type="SUPFAM" id="SSF53335">
    <property type="entry name" value="S-adenosyl-L-methionine-dependent methyltransferases"/>
    <property type="match status" value="1"/>
</dbReference>
<comment type="catalytic activity">
    <reaction evidence="12">
        <text>[GlcNAc-(1-&gt;4)-Mur2Ac(oyl-L-Ala-gamma-D-Glu-L-Lys-D-Ala-D-Ala)](n)-di-trans,octa-cis-undecaprenyl diphosphate + beta-D-GlcNAc-(1-&gt;4)-Mur2Ac(oyl-L-Ala-gamma-D-Glu-L-Lys-D-Ala-D-Ala)-di-trans,octa-cis-undecaprenyl diphosphate = [GlcNAc-(1-&gt;4)-Mur2Ac(oyl-L-Ala-gamma-D-Glu-L-Lys-D-Ala-D-Ala)](n+1)-di-trans,octa-cis-undecaprenyl diphosphate + di-trans,octa-cis-undecaprenyl diphosphate + H(+)</text>
        <dbReference type="Rhea" id="RHEA:23708"/>
        <dbReference type="Rhea" id="RHEA-COMP:9602"/>
        <dbReference type="Rhea" id="RHEA-COMP:9603"/>
        <dbReference type="ChEBI" id="CHEBI:15378"/>
        <dbReference type="ChEBI" id="CHEBI:58405"/>
        <dbReference type="ChEBI" id="CHEBI:60033"/>
        <dbReference type="ChEBI" id="CHEBI:78435"/>
        <dbReference type="EC" id="2.4.99.28"/>
    </reaction>
</comment>
<keyword evidence="7" id="KW-0133">Cell shape</keyword>
<comment type="function">
    <text evidence="13">Methyltransferase required for the conversion of 2-polyprenyl-6-methoxy-1,4-benzoquinol (DDMQH2) to 2-polyprenyl-3-methyl-6-methoxy-1,4-benzoquinol (DMQH2).</text>
</comment>
<keyword evidence="5 13" id="KW-0949">S-adenosyl-L-methionine</keyword>
<dbReference type="Pfam" id="PF01098">
    <property type="entry name" value="FTSW_RODA_SPOVE"/>
    <property type="match status" value="1"/>
</dbReference>
<feature type="binding site" evidence="13">
    <location>
        <position position="69"/>
    </location>
    <ligand>
        <name>S-adenosyl-L-methionine</name>
        <dbReference type="ChEBI" id="CHEBI:59789"/>
    </ligand>
</feature>
<evidence type="ECO:0000256" key="2">
    <source>
        <dbReference type="ARBA" id="ARBA00022603"/>
    </source>
</evidence>
<dbReference type="InterPro" id="IPR029063">
    <property type="entry name" value="SAM-dependent_MTases_sf"/>
</dbReference>
<comment type="similarity">
    <text evidence="13">Belongs to the class I-like SAM-binding methyltransferase superfamily. MenG/UbiE family.</text>
</comment>
<dbReference type="GO" id="GO:0008955">
    <property type="term" value="F:peptidoglycan glycosyltransferase activity"/>
    <property type="evidence" value="ECO:0007669"/>
    <property type="project" value="UniProtKB-EC"/>
</dbReference>
<dbReference type="CDD" id="cd02440">
    <property type="entry name" value="AdoMet_MTases"/>
    <property type="match status" value="1"/>
</dbReference>
<proteinExistence type="inferred from homology"/>
<keyword evidence="16" id="KW-1185">Reference proteome</keyword>
<organism evidence="15 16">
    <name type="scientific">Trichonephila inaurata madagascariensis</name>
    <dbReference type="NCBI Taxonomy" id="2747483"/>
    <lineage>
        <taxon>Eukaryota</taxon>
        <taxon>Metazoa</taxon>
        <taxon>Ecdysozoa</taxon>
        <taxon>Arthropoda</taxon>
        <taxon>Chelicerata</taxon>
        <taxon>Arachnida</taxon>
        <taxon>Araneae</taxon>
        <taxon>Araneomorphae</taxon>
        <taxon>Entelegynae</taxon>
        <taxon>Araneoidea</taxon>
        <taxon>Nephilidae</taxon>
        <taxon>Trichonephila</taxon>
        <taxon>Trichonephila inaurata</taxon>
    </lineage>
</organism>
<comment type="caution">
    <text evidence="15">The sequence shown here is derived from an EMBL/GenBank/DDBJ whole genome shotgun (WGS) entry which is preliminary data.</text>
</comment>
<feature type="transmembrane region" description="Helical" evidence="14">
    <location>
        <begin position="338"/>
        <end position="358"/>
    </location>
</feature>
<keyword evidence="10 13" id="KW-0472">Membrane</keyword>
<dbReference type="Proteomes" id="UP000886998">
    <property type="component" value="Unassembled WGS sequence"/>
</dbReference>
<dbReference type="GO" id="GO:0015648">
    <property type="term" value="F:lipid-linked peptidoglycan transporter activity"/>
    <property type="evidence" value="ECO:0007669"/>
    <property type="project" value="TreeGrafter"/>
</dbReference>
<keyword evidence="8" id="KW-0573">Peptidoglycan synthesis</keyword>
<keyword evidence="13" id="KW-0831">Ubiquinone biosynthesis</keyword>
<keyword evidence="3" id="KW-0328">Glycosyltransferase</keyword>
<dbReference type="EC" id="2.1.1.201" evidence="13"/>
<keyword evidence="9 14" id="KW-1133">Transmembrane helix</keyword>
<comment type="subcellular location">
    <subcellularLocation>
        <location evidence="1">Membrane</location>
        <topology evidence="1">Multi-pass membrane protein</topology>
    </subcellularLocation>
    <subcellularLocation>
        <location evidence="13">Mitochondrion inner membrane</location>
        <topology evidence="13">Peripheral membrane protein</topology>
        <orientation evidence="13">Matrix side</orientation>
    </subcellularLocation>
</comment>
<dbReference type="GO" id="GO:0032259">
    <property type="term" value="P:methylation"/>
    <property type="evidence" value="ECO:0007669"/>
    <property type="project" value="UniProtKB-KW"/>
</dbReference>
<reference evidence="15" key="1">
    <citation type="submission" date="2020-08" db="EMBL/GenBank/DDBJ databases">
        <title>Multicomponent nature underlies the extraordinary mechanical properties of spider dragline silk.</title>
        <authorList>
            <person name="Kono N."/>
            <person name="Nakamura H."/>
            <person name="Mori M."/>
            <person name="Yoshida Y."/>
            <person name="Ohtoshi R."/>
            <person name="Malay A.D."/>
            <person name="Moran D.A.P."/>
            <person name="Tomita M."/>
            <person name="Numata K."/>
            <person name="Arakawa K."/>
        </authorList>
    </citation>
    <scope>NUCLEOTIDE SEQUENCE</scope>
</reference>
<evidence type="ECO:0000256" key="8">
    <source>
        <dbReference type="ARBA" id="ARBA00022984"/>
    </source>
</evidence>
<evidence type="ECO:0000313" key="15">
    <source>
        <dbReference type="EMBL" id="GFY80033.1"/>
    </source>
</evidence>
<accession>A0A8X6YX28</accession>
<evidence type="ECO:0000313" key="16">
    <source>
        <dbReference type="Proteomes" id="UP000886998"/>
    </source>
</evidence>
<dbReference type="InterPro" id="IPR001182">
    <property type="entry name" value="FtsW/RodA"/>
</dbReference>
<gene>
    <name evidence="15" type="primary">ubiE</name>
    <name evidence="15" type="ORF">TNIN_56831</name>
</gene>
<dbReference type="InterPro" id="IPR023576">
    <property type="entry name" value="UbiE/COQ5_MeTrFase_CS"/>
</dbReference>
<dbReference type="EMBL" id="BMAV01023781">
    <property type="protein sequence ID" value="GFY80033.1"/>
    <property type="molecule type" value="Genomic_DNA"/>
</dbReference>
<evidence type="ECO:0000256" key="4">
    <source>
        <dbReference type="ARBA" id="ARBA00022679"/>
    </source>
</evidence>
<dbReference type="PROSITE" id="PS51608">
    <property type="entry name" value="SAM_MT_UBIE"/>
    <property type="match status" value="1"/>
</dbReference>
<evidence type="ECO:0000256" key="9">
    <source>
        <dbReference type="ARBA" id="ARBA00022989"/>
    </source>
</evidence>
<keyword evidence="6 14" id="KW-0812">Transmembrane</keyword>
<comment type="catalytic activity">
    <reaction evidence="13">
        <text>a 2-methoxy-6-(all-trans-polyprenyl)benzene-1,4-diol + S-adenosyl-L-methionine = a 5-methoxy-2-methyl-3-(all-trans-polyprenyl)benzene-1,4-diol + S-adenosyl-L-homocysteine + H(+)</text>
        <dbReference type="Rhea" id="RHEA:28286"/>
        <dbReference type="Rhea" id="RHEA-COMP:10858"/>
        <dbReference type="Rhea" id="RHEA-COMP:10859"/>
        <dbReference type="ChEBI" id="CHEBI:15378"/>
        <dbReference type="ChEBI" id="CHEBI:57856"/>
        <dbReference type="ChEBI" id="CHEBI:59789"/>
        <dbReference type="ChEBI" id="CHEBI:84166"/>
        <dbReference type="ChEBI" id="CHEBI:84167"/>
        <dbReference type="EC" id="2.1.1.201"/>
    </reaction>
</comment>
<comment type="subunit">
    <text evidence="11">Component of a multi-subunit COQ enzyme complex, composed of at least COQ3, COQ4, COQ5, COQ6, COQ7 and COQ9. Interacts with PYURF; the interaction is direct, stabilizes COQ5 protein and associates PYURF with COQ enzyme complex.</text>
</comment>
<evidence type="ECO:0000256" key="3">
    <source>
        <dbReference type="ARBA" id="ARBA00022676"/>
    </source>
</evidence>
<dbReference type="HAMAP" id="MF_01813">
    <property type="entry name" value="MenG_UbiE_methyltr"/>
    <property type="match status" value="1"/>
</dbReference>
<evidence type="ECO:0000256" key="14">
    <source>
        <dbReference type="SAM" id="Phobius"/>
    </source>
</evidence>
<dbReference type="PANTHER" id="PTHR30474:SF2">
    <property type="entry name" value="PEPTIDOGLYCAN GLYCOSYLTRANSFERASE FTSW-RELATED"/>
    <property type="match status" value="1"/>
</dbReference>
<evidence type="ECO:0000256" key="7">
    <source>
        <dbReference type="ARBA" id="ARBA00022960"/>
    </source>
</evidence>
<dbReference type="GO" id="GO:0051301">
    <property type="term" value="P:cell division"/>
    <property type="evidence" value="ECO:0007669"/>
    <property type="project" value="InterPro"/>
</dbReference>
<dbReference type="GO" id="GO:0008425">
    <property type="term" value="F:2-methoxy-6-polyprenyl-1,4-benzoquinol methyltransferase activity"/>
    <property type="evidence" value="ECO:0007669"/>
    <property type="project" value="UniProtKB-UniRule"/>
</dbReference>
<comment type="caution">
    <text evidence="13">Lacks conserved residue(s) required for the propagation of feature annotation.</text>
</comment>